<evidence type="ECO:0000313" key="1">
    <source>
        <dbReference type="EMBL" id="KAK7251793.1"/>
    </source>
</evidence>
<proteinExistence type="predicted"/>
<evidence type="ECO:0000313" key="2">
    <source>
        <dbReference type="Proteomes" id="UP001372338"/>
    </source>
</evidence>
<keyword evidence="2" id="KW-1185">Reference proteome</keyword>
<sequence>MPSLTLTQSLTLLMDTHVTHTQHNLILTLTVSHPQSLTTSHSTLIPLLSSLLSSPFFLEGHRRQISTP</sequence>
<dbReference type="EMBL" id="JAYWIO010000007">
    <property type="protein sequence ID" value="KAK7251793.1"/>
    <property type="molecule type" value="Genomic_DNA"/>
</dbReference>
<gene>
    <name evidence="1" type="ORF">RIF29_35317</name>
</gene>
<reference evidence="1 2" key="1">
    <citation type="submission" date="2024-01" db="EMBL/GenBank/DDBJ databases">
        <title>The genomes of 5 underutilized Papilionoideae crops provide insights into root nodulation and disease resistanc.</title>
        <authorList>
            <person name="Yuan L."/>
        </authorList>
    </citation>
    <scope>NUCLEOTIDE SEQUENCE [LARGE SCALE GENOMIC DNA]</scope>
    <source>
        <strain evidence="1">ZHUSHIDOU_FW_LH</strain>
        <tissue evidence="1">Leaf</tissue>
    </source>
</reference>
<dbReference type="Proteomes" id="UP001372338">
    <property type="component" value="Unassembled WGS sequence"/>
</dbReference>
<protein>
    <submittedName>
        <fullName evidence="1">Uncharacterized protein</fullName>
    </submittedName>
</protein>
<comment type="caution">
    <text evidence="1">The sequence shown here is derived from an EMBL/GenBank/DDBJ whole genome shotgun (WGS) entry which is preliminary data.</text>
</comment>
<accession>A0AAN9EC24</accession>
<organism evidence="1 2">
    <name type="scientific">Crotalaria pallida</name>
    <name type="common">Smooth rattlebox</name>
    <name type="synonym">Crotalaria striata</name>
    <dbReference type="NCBI Taxonomy" id="3830"/>
    <lineage>
        <taxon>Eukaryota</taxon>
        <taxon>Viridiplantae</taxon>
        <taxon>Streptophyta</taxon>
        <taxon>Embryophyta</taxon>
        <taxon>Tracheophyta</taxon>
        <taxon>Spermatophyta</taxon>
        <taxon>Magnoliopsida</taxon>
        <taxon>eudicotyledons</taxon>
        <taxon>Gunneridae</taxon>
        <taxon>Pentapetalae</taxon>
        <taxon>rosids</taxon>
        <taxon>fabids</taxon>
        <taxon>Fabales</taxon>
        <taxon>Fabaceae</taxon>
        <taxon>Papilionoideae</taxon>
        <taxon>50 kb inversion clade</taxon>
        <taxon>genistoids sensu lato</taxon>
        <taxon>core genistoids</taxon>
        <taxon>Crotalarieae</taxon>
        <taxon>Crotalaria</taxon>
    </lineage>
</organism>
<name>A0AAN9EC24_CROPI</name>
<dbReference type="AlphaFoldDB" id="A0AAN9EC24"/>